<feature type="domain" description="CBS" evidence="4">
    <location>
        <begin position="7"/>
        <end position="62"/>
    </location>
</feature>
<organism evidence="5 6">
    <name type="scientific">Polaromonas jejuensis</name>
    <dbReference type="NCBI Taxonomy" id="457502"/>
    <lineage>
        <taxon>Bacteria</taxon>
        <taxon>Pseudomonadati</taxon>
        <taxon>Pseudomonadota</taxon>
        <taxon>Betaproteobacteria</taxon>
        <taxon>Burkholderiales</taxon>
        <taxon>Comamonadaceae</taxon>
        <taxon>Polaromonas</taxon>
    </lineage>
</organism>
<gene>
    <name evidence="5" type="ORF">ACFPP7_01785</name>
</gene>
<evidence type="ECO:0000256" key="2">
    <source>
        <dbReference type="PROSITE-ProRule" id="PRU00703"/>
    </source>
</evidence>
<dbReference type="InterPro" id="IPR051257">
    <property type="entry name" value="Diverse_CBS-Domain"/>
</dbReference>
<dbReference type="PROSITE" id="PS50914">
    <property type="entry name" value="BON"/>
    <property type="match status" value="1"/>
</dbReference>
<name>A0ABW0Q4Q2_9BURK</name>
<dbReference type="RefSeq" id="WP_068831857.1">
    <property type="nucleotide sequence ID" value="NZ_JBHSMX010000003.1"/>
</dbReference>
<accession>A0ABW0Q4Q2</accession>
<dbReference type="PANTHER" id="PTHR43080">
    <property type="entry name" value="CBS DOMAIN-CONTAINING PROTEIN CBSX3, MITOCHONDRIAL"/>
    <property type="match status" value="1"/>
</dbReference>
<evidence type="ECO:0000313" key="6">
    <source>
        <dbReference type="Proteomes" id="UP001596084"/>
    </source>
</evidence>
<evidence type="ECO:0000313" key="5">
    <source>
        <dbReference type="EMBL" id="MFC5519648.1"/>
    </source>
</evidence>
<dbReference type="SUPFAM" id="SSF54631">
    <property type="entry name" value="CBS-domain pair"/>
    <property type="match status" value="1"/>
</dbReference>
<evidence type="ECO:0000256" key="1">
    <source>
        <dbReference type="ARBA" id="ARBA00023122"/>
    </source>
</evidence>
<dbReference type="SMART" id="SM00116">
    <property type="entry name" value="CBS"/>
    <property type="match status" value="2"/>
</dbReference>
<dbReference type="PROSITE" id="PS51371">
    <property type="entry name" value="CBS"/>
    <property type="match status" value="2"/>
</dbReference>
<dbReference type="Gene3D" id="3.10.580.10">
    <property type="entry name" value="CBS-domain"/>
    <property type="match status" value="1"/>
</dbReference>
<proteinExistence type="predicted"/>
<reference evidence="6" key="1">
    <citation type="journal article" date="2019" name="Int. J. Syst. Evol. Microbiol.">
        <title>The Global Catalogue of Microorganisms (GCM) 10K type strain sequencing project: providing services to taxonomists for standard genome sequencing and annotation.</title>
        <authorList>
            <consortium name="The Broad Institute Genomics Platform"/>
            <consortium name="The Broad Institute Genome Sequencing Center for Infectious Disease"/>
            <person name="Wu L."/>
            <person name="Ma J."/>
        </authorList>
    </citation>
    <scope>NUCLEOTIDE SEQUENCE [LARGE SCALE GENOMIC DNA]</scope>
    <source>
        <strain evidence="6">CGMCC 4.7277</strain>
    </source>
</reference>
<sequence length="232" mass="25701">MKAKEIMTAPVITVTPDTGLQDIVALLLEHRISGVLVVDEGRVVGVVGDGDLLHRHEIGTDGRVAYRTWWQRLSQTDPAPVAYVKSHGGHARDVMNHEVVSVPEDAPVARIAAIFEARHIRRVPVLRDGQLAGLVTRADLVRALAARTALRAPSPQRMDDEAIRVRLLEELGRQSWWSGNWSNVFVHHGVVSYVGAFQREADKQAARIAAENIPGVCGVEDRRMPYGDWMTF</sequence>
<dbReference type="InterPro" id="IPR046342">
    <property type="entry name" value="CBS_dom_sf"/>
</dbReference>
<evidence type="ECO:0000259" key="3">
    <source>
        <dbReference type="PROSITE" id="PS50914"/>
    </source>
</evidence>
<dbReference type="InterPro" id="IPR000644">
    <property type="entry name" value="CBS_dom"/>
</dbReference>
<dbReference type="Proteomes" id="UP001596084">
    <property type="component" value="Unassembled WGS sequence"/>
</dbReference>
<dbReference type="CDD" id="cd04586">
    <property type="entry name" value="CBS_pair_BON_assoc"/>
    <property type="match status" value="1"/>
</dbReference>
<dbReference type="PANTHER" id="PTHR43080:SF26">
    <property type="entry name" value="REGULATORY PROTEIN"/>
    <property type="match status" value="1"/>
</dbReference>
<feature type="domain" description="BON" evidence="3">
    <location>
        <begin position="159"/>
        <end position="228"/>
    </location>
</feature>
<comment type="caution">
    <text evidence="5">The sequence shown here is derived from an EMBL/GenBank/DDBJ whole genome shotgun (WGS) entry which is preliminary data.</text>
</comment>
<keyword evidence="1 2" id="KW-0129">CBS domain</keyword>
<feature type="domain" description="CBS" evidence="4">
    <location>
        <begin position="95"/>
        <end position="150"/>
    </location>
</feature>
<dbReference type="InterPro" id="IPR007055">
    <property type="entry name" value="BON_dom"/>
</dbReference>
<dbReference type="PIRSF" id="PIRSF036990">
    <property type="entry name" value="UCP036990_CBS_BON"/>
    <property type="match status" value="1"/>
</dbReference>
<dbReference type="InterPro" id="IPR017080">
    <property type="entry name" value="UCP036990_CBS_BON"/>
</dbReference>
<dbReference type="Pfam" id="PF00571">
    <property type="entry name" value="CBS"/>
    <property type="match status" value="2"/>
</dbReference>
<evidence type="ECO:0000259" key="4">
    <source>
        <dbReference type="PROSITE" id="PS51371"/>
    </source>
</evidence>
<dbReference type="EMBL" id="JBHSMX010000003">
    <property type="protein sequence ID" value="MFC5519648.1"/>
    <property type="molecule type" value="Genomic_DNA"/>
</dbReference>
<keyword evidence="6" id="KW-1185">Reference proteome</keyword>
<protein>
    <submittedName>
        <fullName evidence="5">CBS domain-containing protein</fullName>
    </submittedName>
</protein>